<comment type="caution">
    <text evidence="1">The sequence shown here is derived from an EMBL/GenBank/DDBJ whole genome shotgun (WGS) entry which is preliminary data.</text>
</comment>
<organism evidence="1 2">
    <name type="scientific">Choristoneura fumiferana</name>
    <name type="common">Spruce budworm moth</name>
    <name type="synonym">Archips fumiferana</name>
    <dbReference type="NCBI Taxonomy" id="7141"/>
    <lineage>
        <taxon>Eukaryota</taxon>
        <taxon>Metazoa</taxon>
        <taxon>Ecdysozoa</taxon>
        <taxon>Arthropoda</taxon>
        <taxon>Hexapoda</taxon>
        <taxon>Insecta</taxon>
        <taxon>Pterygota</taxon>
        <taxon>Neoptera</taxon>
        <taxon>Endopterygota</taxon>
        <taxon>Lepidoptera</taxon>
        <taxon>Glossata</taxon>
        <taxon>Ditrysia</taxon>
        <taxon>Tortricoidea</taxon>
        <taxon>Tortricidae</taxon>
        <taxon>Tortricinae</taxon>
        <taxon>Choristoneura</taxon>
    </lineage>
</organism>
<dbReference type="EMBL" id="CM046103">
    <property type="protein sequence ID" value="KAI8427760.1"/>
    <property type="molecule type" value="Genomic_DNA"/>
</dbReference>
<name>A0ACC0JU82_CHOFU</name>
<dbReference type="Proteomes" id="UP001064048">
    <property type="component" value="Chromosome 3"/>
</dbReference>
<proteinExistence type="predicted"/>
<evidence type="ECO:0000313" key="2">
    <source>
        <dbReference type="Proteomes" id="UP001064048"/>
    </source>
</evidence>
<protein>
    <submittedName>
        <fullName evidence="1">Uncharacterized protein</fullName>
    </submittedName>
</protein>
<reference evidence="1 2" key="1">
    <citation type="journal article" date="2022" name="Genome Biol. Evol.">
        <title>The Spruce Budworm Genome: Reconstructing the Evolutionary History of Antifreeze Proteins.</title>
        <authorList>
            <person name="Beliveau C."/>
            <person name="Gagne P."/>
            <person name="Picq S."/>
            <person name="Vernygora O."/>
            <person name="Keeling C.I."/>
            <person name="Pinkney K."/>
            <person name="Doucet D."/>
            <person name="Wen F."/>
            <person name="Johnston J.S."/>
            <person name="Maaroufi H."/>
            <person name="Boyle B."/>
            <person name="Laroche J."/>
            <person name="Dewar K."/>
            <person name="Juretic N."/>
            <person name="Blackburn G."/>
            <person name="Nisole A."/>
            <person name="Brunet B."/>
            <person name="Brandao M."/>
            <person name="Lumley L."/>
            <person name="Duan J."/>
            <person name="Quan G."/>
            <person name="Lucarotti C.J."/>
            <person name="Roe A.D."/>
            <person name="Sperling F.A.H."/>
            <person name="Levesque R.C."/>
            <person name="Cusson M."/>
        </authorList>
    </citation>
    <scope>NUCLEOTIDE SEQUENCE [LARGE SCALE GENOMIC DNA]</scope>
    <source>
        <strain evidence="1">Glfc:IPQL:Cfum</strain>
    </source>
</reference>
<keyword evidence="2" id="KW-1185">Reference proteome</keyword>
<accession>A0ACC0JU82</accession>
<evidence type="ECO:0000313" key="1">
    <source>
        <dbReference type="EMBL" id="KAI8427760.1"/>
    </source>
</evidence>
<sequence length="335" mass="39582">MFSRVLKDTSFSRYICRYVQNKNASIIQQYKVPNNIGSDTEANALQKVDKDLSGLTPYYPKSFNLAGYVNTSETLQKLIQLNVNLSQIEKKPHLAEKILKLNFERDVQGHIFFLKDYVDIEEIGSFITKNPLILTELLDDLRVRINYLESKCFSETQIKRIITENPFWLMFSTTRIDRRFGFYQEKFILKGKDVRLLATKQPKLITYNLHHVNTNIFALKEEMGFNQEELKQLVLKKPKLYMLGHKTLLERFNYVHNEMQIPHHRILEDPEVLLSRNFRIKQRHLFLSRLGRAQYNPKKENYVPVKSLVEGTDIEFCKQYAKCNVADYNLFLKTL</sequence>
<gene>
    <name evidence="1" type="ORF">MSG28_002184</name>
</gene>